<evidence type="ECO:0000256" key="1">
    <source>
        <dbReference type="ARBA" id="ARBA00001946"/>
    </source>
</evidence>
<dbReference type="Pfam" id="PF19086">
    <property type="entry name" value="Terpene_syn_C_2"/>
    <property type="match status" value="1"/>
</dbReference>
<accession>A0A238X2E3</accession>
<name>A0A238X2E3_9ACTN</name>
<dbReference type="GO" id="GO:0042214">
    <property type="term" value="P:terpene metabolic process"/>
    <property type="evidence" value="ECO:0007669"/>
    <property type="project" value="InterPro"/>
</dbReference>
<comment type="catalytic activity">
    <reaction evidence="5">
        <text>(E)-2-methylgeranyl diphosphate + H2O = 2-methylisoborneol + diphosphate</text>
        <dbReference type="Rhea" id="RHEA:32571"/>
        <dbReference type="ChEBI" id="CHEBI:15377"/>
        <dbReference type="ChEBI" id="CHEBI:33019"/>
        <dbReference type="ChEBI" id="CHEBI:61984"/>
        <dbReference type="ChEBI" id="CHEBI:61987"/>
        <dbReference type="EC" id="4.2.3.118"/>
    </reaction>
</comment>
<evidence type="ECO:0000256" key="3">
    <source>
        <dbReference type="ARBA" id="ARBA00022842"/>
    </source>
</evidence>
<keyword evidence="10" id="KW-1185">Reference proteome</keyword>
<evidence type="ECO:0000313" key="9">
    <source>
        <dbReference type="EMBL" id="SNR52594.1"/>
    </source>
</evidence>
<dbReference type="PANTHER" id="PTHR35201:SF4">
    <property type="entry name" value="BETA-PINACENE SYNTHASE-RELATED"/>
    <property type="match status" value="1"/>
</dbReference>
<evidence type="ECO:0000313" key="10">
    <source>
        <dbReference type="Proteomes" id="UP000198420"/>
    </source>
</evidence>
<dbReference type="SUPFAM" id="SSF48576">
    <property type="entry name" value="Terpenoid synthases"/>
    <property type="match status" value="1"/>
</dbReference>
<dbReference type="InterPro" id="IPR034686">
    <property type="entry name" value="Terpene_cyclase-like_2"/>
</dbReference>
<feature type="region of interest" description="Disordered" evidence="8">
    <location>
        <begin position="1"/>
        <end position="31"/>
    </location>
</feature>
<protein>
    <recommendedName>
        <fullName evidence="7">Terpene synthase</fullName>
        <ecNumber evidence="7">4.2.3.-</ecNumber>
    </recommendedName>
</protein>
<dbReference type="SFLD" id="SFLDS00005">
    <property type="entry name" value="Isoprenoid_Synthase_Type_I"/>
    <property type="match status" value="1"/>
</dbReference>
<evidence type="ECO:0000256" key="5">
    <source>
        <dbReference type="ARBA" id="ARBA00035573"/>
    </source>
</evidence>
<dbReference type="Proteomes" id="UP000198420">
    <property type="component" value="Unassembled WGS sequence"/>
</dbReference>
<evidence type="ECO:0000256" key="8">
    <source>
        <dbReference type="SAM" id="MobiDB-lite"/>
    </source>
</evidence>
<evidence type="ECO:0000256" key="7">
    <source>
        <dbReference type="RuleBase" id="RU366034"/>
    </source>
</evidence>
<dbReference type="Gene3D" id="1.10.600.10">
    <property type="entry name" value="Farnesyl Diphosphate Synthase"/>
    <property type="match status" value="1"/>
</dbReference>
<dbReference type="RefSeq" id="WP_218826012.1">
    <property type="nucleotide sequence ID" value="NZ_FZNP01000003.1"/>
</dbReference>
<dbReference type="GO" id="GO:0046872">
    <property type="term" value="F:metal ion binding"/>
    <property type="evidence" value="ECO:0007669"/>
    <property type="project" value="UniProtKB-KW"/>
</dbReference>
<evidence type="ECO:0000256" key="6">
    <source>
        <dbReference type="ARBA" id="ARBA00035653"/>
    </source>
</evidence>
<sequence>METTHHGCSGRRAPYGSSAEPGPARPSGPGTGAAYLPSLIAAARPSREVPYGDLLAGRHPRPVGGGGPGYVERPWGDGSHSPLYCPLPERADDALAAEVDARLASWARDQGFDDHELGALGKAAFGRLVTLAHPDTDDPDALLVAAQLNAGWWAADDYYADDTALGAVPAVLPQRLTLVMSAMDPVPSAGGFTPPLSEALQGDVVLRMLGSAVGHLKRHASSVQVQRICYSTFAMFVSWTAYAAWRETGEHPPAWEYLAARQHDSFYTSMTLVDVVGGYEVPAHLYYDPRVRRAAFRAGTASVIVNDLHSVAKDAADENPVCNLVLLIAADRGCSVEEATETAVRLHNDLVRDFEAGHRELAGVPSPELQRFLRGLRAWMGGGFEWHATNPRYRDGA</sequence>
<dbReference type="AlphaFoldDB" id="A0A238X2E3"/>
<dbReference type="EC" id="4.2.3.-" evidence="7"/>
<dbReference type="NCBIfam" id="NF041167">
    <property type="entry name" value="f2_encap_cargo2"/>
    <property type="match status" value="1"/>
</dbReference>
<dbReference type="InterPro" id="IPR047945">
    <property type="entry name" value="MIB_synthase"/>
</dbReference>
<comment type="cofactor">
    <cofactor evidence="1 7">
        <name>Mg(2+)</name>
        <dbReference type="ChEBI" id="CHEBI:18420"/>
    </cofactor>
</comment>
<keyword evidence="2 7" id="KW-0479">Metal-binding</keyword>
<reference evidence="10" key="1">
    <citation type="submission" date="2017-06" db="EMBL/GenBank/DDBJ databases">
        <authorList>
            <person name="Varghese N."/>
            <person name="Submissions S."/>
        </authorList>
    </citation>
    <scope>NUCLEOTIDE SEQUENCE [LARGE SCALE GENOMIC DNA]</scope>
    <source>
        <strain evidence="10">DSM 44485</strain>
    </source>
</reference>
<proteinExistence type="inferred from homology"/>
<dbReference type="EMBL" id="FZNP01000003">
    <property type="protein sequence ID" value="SNR52594.1"/>
    <property type="molecule type" value="Genomic_DNA"/>
</dbReference>
<organism evidence="9 10">
    <name type="scientific">Actinomadura mexicana</name>
    <dbReference type="NCBI Taxonomy" id="134959"/>
    <lineage>
        <taxon>Bacteria</taxon>
        <taxon>Bacillati</taxon>
        <taxon>Actinomycetota</taxon>
        <taxon>Actinomycetes</taxon>
        <taxon>Streptosporangiales</taxon>
        <taxon>Thermomonosporaceae</taxon>
        <taxon>Actinomadura</taxon>
    </lineage>
</organism>
<keyword evidence="4 7" id="KW-0456">Lyase</keyword>
<comment type="similarity">
    <text evidence="6">Belongs to the terpene synthase family. 2-methylisoborneol synthase subfamily.</text>
</comment>
<dbReference type="GO" id="GO:0010333">
    <property type="term" value="F:terpene synthase activity"/>
    <property type="evidence" value="ECO:0007669"/>
    <property type="project" value="InterPro"/>
</dbReference>
<dbReference type="SFLD" id="SFLDG01020">
    <property type="entry name" value="Terpene_Cyclase_Like_2"/>
    <property type="match status" value="1"/>
</dbReference>
<evidence type="ECO:0000256" key="2">
    <source>
        <dbReference type="ARBA" id="ARBA00022723"/>
    </source>
</evidence>
<dbReference type="PANTHER" id="PTHR35201">
    <property type="entry name" value="TERPENE SYNTHASE"/>
    <property type="match status" value="1"/>
</dbReference>
<gene>
    <name evidence="9" type="ORF">SAMN06265355_103568</name>
</gene>
<dbReference type="InterPro" id="IPR008949">
    <property type="entry name" value="Isoprenoid_synthase_dom_sf"/>
</dbReference>
<keyword evidence="3 7" id="KW-0460">Magnesium</keyword>
<evidence type="ECO:0000256" key="4">
    <source>
        <dbReference type="ARBA" id="ARBA00023239"/>
    </source>
</evidence>